<keyword evidence="4" id="KW-1185">Reference proteome</keyword>
<proteinExistence type="predicted"/>
<protein>
    <submittedName>
        <fullName evidence="3">NUDIX hydrolase</fullName>
    </submittedName>
</protein>
<dbReference type="EMBL" id="PJQD01000005">
    <property type="protein sequence ID" value="POY76221.1"/>
    <property type="molecule type" value="Genomic_DNA"/>
</dbReference>
<feature type="region of interest" description="Disordered" evidence="1">
    <location>
        <begin position="311"/>
        <end position="344"/>
    </location>
</feature>
<feature type="region of interest" description="Disordered" evidence="1">
    <location>
        <begin position="74"/>
        <end position="96"/>
    </location>
</feature>
<evidence type="ECO:0000259" key="2">
    <source>
        <dbReference type="PROSITE" id="PS51462"/>
    </source>
</evidence>
<dbReference type="InterPro" id="IPR000086">
    <property type="entry name" value="NUDIX_hydrolase_dom"/>
</dbReference>
<dbReference type="Pfam" id="PF00293">
    <property type="entry name" value="NUDIX"/>
    <property type="match status" value="1"/>
</dbReference>
<evidence type="ECO:0000313" key="4">
    <source>
        <dbReference type="Proteomes" id="UP000237144"/>
    </source>
</evidence>
<dbReference type="GO" id="GO:0010945">
    <property type="term" value="F:coenzyme A diphosphatase activity"/>
    <property type="evidence" value="ECO:0007669"/>
    <property type="project" value="InterPro"/>
</dbReference>
<dbReference type="STRING" id="741276.A0A2S5BHH7"/>
<organism evidence="3 4">
    <name type="scientific">Rhodotorula taiwanensis</name>
    <dbReference type="NCBI Taxonomy" id="741276"/>
    <lineage>
        <taxon>Eukaryota</taxon>
        <taxon>Fungi</taxon>
        <taxon>Dikarya</taxon>
        <taxon>Basidiomycota</taxon>
        <taxon>Pucciniomycotina</taxon>
        <taxon>Microbotryomycetes</taxon>
        <taxon>Sporidiobolales</taxon>
        <taxon>Sporidiobolaceae</taxon>
        <taxon>Rhodotorula</taxon>
    </lineage>
</organism>
<dbReference type="OrthoDB" id="10260614at2759"/>
<evidence type="ECO:0000313" key="3">
    <source>
        <dbReference type="EMBL" id="POY76221.1"/>
    </source>
</evidence>
<evidence type="ECO:0000256" key="1">
    <source>
        <dbReference type="SAM" id="MobiDB-lite"/>
    </source>
</evidence>
<dbReference type="GO" id="GO:0015938">
    <property type="term" value="P:coenzyme A catabolic process"/>
    <property type="evidence" value="ECO:0007669"/>
    <property type="project" value="TreeGrafter"/>
</dbReference>
<dbReference type="InterPro" id="IPR015797">
    <property type="entry name" value="NUDIX_hydrolase-like_dom_sf"/>
</dbReference>
<comment type="caution">
    <text evidence="3">The sequence shown here is derived from an EMBL/GenBank/DDBJ whole genome shotgun (WGS) entry which is preliminary data.</text>
</comment>
<feature type="compositionally biased region" description="Low complexity" evidence="1">
    <location>
        <begin position="237"/>
        <end position="248"/>
    </location>
</feature>
<feature type="region of interest" description="Disordered" evidence="1">
    <location>
        <begin position="228"/>
        <end position="253"/>
    </location>
</feature>
<dbReference type="PANTHER" id="PTHR12992">
    <property type="entry name" value="NUDIX HYDROLASE"/>
    <property type="match status" value="1"/>
</dbReference>
<dbReference type="InterPro" id="IPR045121">
    <property type="entry name" value="CoAse"/>
</dbReference>
<reference evidence="3 4" key="1">
    <citation type="journal article" date="2018" name="Front. Microbiol.">
        <title>Prospects for Fungal Bioremediation of Acidic Radioactive Waste Sites: Characterization and Genome Sequence of Rhodotorula taiwanensis MD1149.</title>
        <authorList>
            <person name="Tkavc R."/>
            <person name="Matrosova V.Y."/>
            <person name="Grichenko O.E."/>
            <person name="Gostincar C."/>
            <person name="Volpe R.P."/>
            <person name="Klimenkova P."/>
            <person name="Gaidamakova E.K."/>
            <person name="Zhou C.E."/>
            <person name="Stewart B.J."/>
            <person name="Lyman M.G."/>
            <person name="Malfatti S.A."/>
            <person name="Rubinfeld B."/>
            <person name="Courtot M."/>
            <person name="Singh J."/>
            <person name="Dalgard C.L."/>
            <person name="Hamilton T."/>
            <person name="Frey K.G."/>
            <person name="Gunde-Cimerman N."/>
            <person name="Dugan L."/>
            <person name="Daly M.J."/>
        </authorList>
    </citation>
    <scope>NUCLEOTIDE SEQUENCE [LARGE SCALE GENOMIC DNA]</scope>
    <source>
        <strain evidence="3 4">MD1149</strain>
    </source>
</reference>
<dbReference type="SUPFAM" id="SSF55811">
    <property type="entry name" value="Nudix"/>
    <property type="match status" value="1"/>
</dbReference>
<gene>
    <name evidence="3" type="ORF">BMF94_0416</name>
</gene>
<dbReference type="PANTHER" id="PTHR12992:SF45">
    <property type="entry name" value="NUDIX HYDROLASE DOMAIN-CONTAINING PROTEIN"/>
    <property type="match status" value="1"/>
</dbReference>
<feature type="domain" description="Nudix hydrolase" evidence="2">
    <location>
        <begin position="46"/>
        <end position="209"/>
    </location>
</feature>
<sequence length="344" mass="36999">MARPQDLARLEAAFTTSLAGATPDTQQELRRIARYRAPPPAIDYPKQRLAAVLVLLHLDKHGELAVTLTTRSSKLRSHPGETSLPGGRWEEGDGEGGEWTALREAYEEIGLPLPPRQGQADSDSPATPNSDAPLLYLTSLPAYTSRTLLVVLPIVYLLLQPAETASTDCLPSFLRPNPDEVDAIFHLPLRSFLLLPESTSASTGRTRFTYDHADYTWLLSRPYRLHAFSSPPPPPSSTAASSSNPADSQPHSAVTGLTADIVIDTALLAHYGTFDEGELPADAVGFQRRAEGQMEWTEIVQEALKVQKNGVGGIKGDASRETGLGAKLDGASGIEPSDTRSSAT</sequence>
<dbReference type="Gene3D" id="3.90.79.10">
    <property type="entry name" value="Nucleoside Triphosphate Pyrophosphohydrolase"/>
    <property type="match status" value="1"/>
</dbReference>
<dbReference type="Proteomes" id="UP000237144">
    <property type="component" value="Unassembled WGS sequence"/>
</dbReference>
<keyword evidence="3" id="KW-0378">Hydrolase</keyword>
<dbReference type="AlphaFoldDB" id="A0A2S5BHH7"/>
<dbReference type="PROSITE" id="PS51462">
    <property type="entry name" value="NUDIX"/>
    <property type="match status" value="1"/>
</dbReference>
<name>A0A2S5BHH7_9BASI</name>
<accession>A0A2S5BHH7</accession>